<evidence type="ECO:0000313" key="1">
    <source>
        <dbReference type="EMBL" id="MBF5052807.1"/>
    </source>
</evidence>
<organism evidence="1 2">
    <name type="scientific">Alloalcanivorax venustensis ISO4</name>
    <dbReference type="NCBI Taxonomy" id="1177184"/>
    <lineage>
        <taxon>Bacteria</taxon>
        <taxon>Pseudomonadati</taxon>
        <taxon>Pseudomonadota</taxon>
        <taxon>Gammaproteobacteria</taxon>
        <taxon>Oceanospirillales</taxon>
        <taxon>Alcanivoracaceae</taxon>
        <taxon>Alloalcanivorax</taxon>
    </lineage>
</organism>
<reference evidence="1 2" key="1">
    <citation type="submission" date="2012-09" db="EMBL/GenBank/DDBJ databases">
        <title>Genome Sequence of alkane-degrading Bacterium Alcanivorax venustensis ISO4.</title>
        <authorList>
            <person name="Lai Q."/>
            <person name="Shao Z."/>
        </authorList>
    </citation>
    <scope>NUCLEOTIDE SEQUENCE [LARGE SCALE GENOMIC DNA]</scope>
    <source>
        <strain evidence="1 2">ISO4</strain>
    </source>
</reference>
<protein>
    <recommendedName>
        <fullName evidence="3">Transcriptional regulator</fullName>
    </recommendedName>
</protein>
<dbReference type="EMBL" id="ARXR01000008">
    <property type="protein sequence ID" value="MBF5052807.1"/>
    <property type="molecule type" value="Genomic_DNA"/>
</dbReference>
<proteinExistence type="predicted"/>
<sequence length="217" mass="24700">METLTRTLIDQGLTEQVLTEKQLARLLRGTDQRRYNLVNRALHAQELWRLRRGRYLLSPVVSGYRPHPFVIVQSLHPGAYVSFEAALSHHGWIPESTPLVQAVTPGRRRDLVTVTGVGEFRFYPLALNPGGFLRGVERSVLSGHPALVARPLRALLDLLCLRKEEWPGETALLQGLRIDEQAWKSVDVSEMDALRAVYKHRRMQRLIDALQKDLADD</sequence>
<name>A0ABS0AGP8_9GAMM</name>
<evidence type="ECO:0000313" key="2">
    <source>
        <dbReference type="Proteomes" id="UP000644441"/>
    </source>
</evidence>
<dbReference type="Proteomes" id="UP000644441">
    <property type="component" value="Unassembled WGS sequence"/>
</dbReference>
<accession>A0ABS0AGP8</accession>
<dbReference type="RefSeq" id="WP_194855695.1">
    <property type="nucleotide sequence ID" value="NZ_ARXR01000008.1"/>
</dbReference>
<keyword evidence="2" id="KW-1185">Reference proteome</keyword>
<evidence type="ECO:0008006" key="3">
    <source>
        <dbReference type="Google" id="ProtNLM"/>
    </source>
</evidence>
<gene>
    <name evidence="1" type="ORF">ISO4_01409</name>
</gene>
<comment type="caution">
    <text evidence="1">The sequence shown here is derived from an EMBL/GenBank/DDBJ whole genome shotgun (WGS) entry which is preliminary data.</text>
</comment>